<accession>A0ABV5TP92</accession>
<evidence type="ECO:0000259" key="8">
    <source>
        <dbReference type="PROSITE" id="PS50928"/>
    </source>
</evidence>
<dbReference type="PANTHER" id="PTHR43744:SF12">
    <property type="entry name" value="ABC TRANSPORTER PERMEASE PROTEIN MG189-RELATED"/>
    <property type="match status" value="1"/>
</dbReference>
<evidence type="ECO:0000256" key="3">
    <source>
        <dbReference type="ARBA" id="ARBA00022475"/>
    </source>
</evidence>
<dbReference type="PROSITE" id="PS50928">
    <property type="entry name" value="ABC_TM1"/>
    <property type="match status" value="1"/>
</dbReference>
<evidence type="ECO:0000256" key="7">
    <source>
        <dbReference type="RuleBase" id="RU363032"/>
    </source>
</evidence>
<feature type="transmembrane region" description="Helical" evidence="7">
    <location>
        <begin position="228"/>
        <end position="247"/>
    </location>
</feature>
<dbReference type="Pfam" id="PF00528">
    <property type="entry name" value="BPD_transp_1"/>
    <property type="match status" value="1"/>
</dbReference>
<proteinExistence type="inferred from homology"/>
<keyword evidence="6 7" id="KW-0472">Membrane</keyword>
<dbReference type="SUPFAM" id="SSF161098">
    <property type="entry name" value="MetI-like"/>
    <property type="match status" value="1"/>
</dbReference>
<feature type="transmembrane region" description="Helical" evidence="7">
    <location>
        <begin position="123"/>
        <end position="145"/>
    </location>
</feature>
<feature type="transmembrane region" description="Helical" evidence="7">
    <location>
        <begin position="53"/>
        <end position="77"/>
    </location>
</feature>
<evidence type="ECO:0000256" key="1">
    <source>
        <dbReference type="ARBA" id="ARBA00004651"/>
    </source>
</evidence>
<keyword evidence="5 7" id="KW-1133">Transmembrane helix</keyword>
<feature type="domain" description="ABC transmembrane type-1" evidence="8">
    <location>
        <begin position="54"/>
        <end position="247"/>
    </location>
</feature>
<sequence length="262" mass="28616">MRRAAHYLTAGILALFFVYPLVWSGWSSIRLGDAFGFDNYRRLATYGEGLGTYVLNTVILVTLTVAGTLVVATLAGYAFARHRFPGKGVLFVLILAILMVPYPTILIPLYVLLGRLGLQDSLVGLALVMIMFQLPFAVFMMRNAFESVPRALDEAAMIDGCGSFGALVRVLLPAVTPGLVTVGLFAFLASWNDYVAPLILISSNDRFTLPVAVVNMRLHDFGAVDYPTMQAGVVFMALPCLALFLLLQRYYVRGFMSGALRG</sequence>
<dbReference type="RefSeq" id="WP_386161996.1">
    <property type="nucleotide sequence ID" value="NZ_JBHMBS010000028.1"/>
</dbReference>
<dbReference type="Gene3D" id="1.10.3720.10">
    <property type="entry name" value="MetI-like"/>
    <property type="match status" value="1"/>
</dbReference>
<keyword evidence="4 7" id="KW-0812">Transmembrane</keyword>
<dbReference type="PANTHER" id="PTHR43744">
    <property type="entry name" value="ABC TRANSPORTER PERMEASE PROTEIN MG189-RELATED-RELATED"/>
    <property type="match status" value="1"/>
</dbReference>
<comment type="caution">
    <text evidence="9">The sequence shown here is derived from an EMBL/GenBank/DDBJ whole genome shotgun (WGS) entry which is preliminary data.</text>
</comment>
<dbReference type="InterPro" id="IPR035906">
    <property type="entry name" value="MetI-like_sf"/>
</dbReference>
<dbReference type="InterPro" id="IPR000515">
    <property type="entry name" value="MetI-like"/>
</dbReference>
<dbReference type="EMBL" id="JBHMBS010000028">
    <property type="protein sequence ID" value="MFB9680947.1"/>
    <property type="molecule type" value="Genomic_DNA"/>
</dbReference>
<gene>
    <name evidence="9" type="ORF">ACFFRH_36195</name>
</gene>
<evidence type="ECO:0000313" key="9">
    <source>
        <dbReference type="EMBL" id="MFB9680947.1"/>
    </source>
</evidence>
<evidence type="ECO:0000256" key="4">
    <source>
        <dbReference type="ARBA" id="ARBA00022692"/>
    </source>
</evidence>
<protein>
    <submittedName>
        <fullName evidence="9">Carbohydrate ABC transporter permease</fullName>
    </submittedName>
</protein>
<evidence type="ECO:0000313" key="10">
    <source>
        <dbReference type="Proteomes" id="UP001589610"/>
    </source>
</evidence>
<evidence type="ECO:0000256" key="5">
    <source>
        <dbReference type="ARBA" id="ARBA00022989"/>
    </source>
</evidence>
<organism evidence="9 10">
    <name type="scientific">Streptosporangium vulgare</name>
    <dbReference type="NCBI Taxonomy" id="46190"/>
    <lineage>
        <taxon>Bacteria</taxon>
        <taxon>Bacillati</taxon>
        <taxon>Actinomycetota</taxon>
        <taxon>Actinomycetes</taxon>
        <taxon>Streptosporangiales</taxon>
        <taxon>Streptosporangiaceae</taxon>
        <taxon>Streptosporangium</taxon>
    </lineage>
</organism>
<reference evidence="9 10" key="1">
    <citation type="submission" date="2024-09" db="EMBL/GenBank/DDBJ databases">
        <authorList>
            <person name="Sun Q."/>
            <person name="Mori K."/>
        </authorList>
    </citation>
    <scope>NUCLEOTIDE SEQUENCE [LARGE SCALE GENOMIC DNA]</scope>
    <source>
        <strain evidence="9 10">JCM 3028</strain>
    </source>
</reference>
<keyword evidence="10" id="KW-1185">Reference proteome</keyword>
<feature type="transmembrane region" description="Helical" evidence="7">
    <location>
        <begin position="7"/>
        <end position="26"/>
    </location>
</feature>
<dbReference type="CDD" id="cd06261">
    <property type="entry name" value="TM_PBP2"/>
    <property type="match status" value="1"/>
</dbReference>
<keyword evidence="3" id="KW-1003">Cell membrane</keyword>
<feature type="transmembrane region" description="Helical" evidence="7">
    <location>
        <begin position="89"/>
        <end position="111"/>
    </location>
</feature>
<name>A0ABV5TP92_9ACTN</name>
<keyword evidence="2 7" id="KW-0813">Transport</keyword>
<comment type="similarity">
    <text evidence="7">Belongs to the binding-protein-dependent transport system permease family.</text>
</comment>
<dbReference type="Proteomes" id="UP001589610">
    <property type="component" value="Unassembled WGS sequence"/>
</dbReference>
<evidence type="ECO:0000256" key="2">
    <source>
        <dbReference type="ARBA" id="ARBA00022448"/>
    </source>
</evidence>
<comment type="subcellular location">
    <subcellularLocation>
        <location evidence="1 7">Cell membrane</location>
        <topology evidence="1 7">Multi-pass membrane protein</topology>
    </subcellularLocation>
</comment>
<feature type="transmembrane region" description="Helical" evidence="7">
    <location>
        <begin position="166"/>
        <end position="188"/>
    </location>
</feature>
<evidence type="ECO:0000256" key="6">
    <source>
        <dbReference type="ARBA" id="ARBA00023136"/>
    </source>
</evidence>